<organism evidence="10 11">
    <name type="scientific">Pocillopora meandrina</name>
    <dbReference type="NCBI Taxonomy" id="46732"/>
    <lineage>
        <taxon>Eukaryota</taxon>
        <taxon>Metazoa</taxon>
        <taxon>Cnidaria</taxon>
        <taxon>Anthozoa</taxon>
        <taxon>Hexacorallia</taxon>
        <taxon>Scleractinia</taxon>
        <taxon>Astrocoeniina</taxon>
        <taxon>Pocilloporidae</taxon>
        <taxon>Pocillopora</taxon>
    </lineage>
</organism>
<evidence type="ECO:0000313" key="10">
    <source>
        <dbReference type="EMBL" id="CAH3149699.1"/>
    </source>
</evidence>
<dbReference type="GO" id="GO:0046872">
    <property type="term" value="F:metal ion binding"/>
    <property type="evidence" value="ECO:0007669"/>
    <property type="project" value="UniProtKB-KW"/>
</dbReference>
<dbReference type="EMBL" id="CALNXJ010000046">
    <property type="protein sequence ID" value="CAH3149699.1"/>
    <property type="molecule type" value="Genomic_DNA"/>
</dbReference>
<evidence type="ECO:0000313" key="11">
    <source>
        <dbReference type="Proteomes" id="UP001159428"/>
    </source>
</evidence>
<feature type="domain" description="Sulfatase N-terminal" evidence="9">
    <location>
        <begin position="519"/>
        <end position="827"/>
    </location>
</feature>
<dbReference type="Proteomes" id="UP001159428">
    <property type="component" value="Unassembled WGS sequence"/>
</dbReference>
<accession>A0AAU9XIM2</accession>
<dbReference type="InterPro" id="IPR017850">
    <property type="entry name" value="Alkaline_phosphatase_core_sf"/>
</dbReference>
<sequence length="991" mass="111244">MISAVSFFIFLTSTILHIFVTSAASGPNILFVFVDDLGWSDVGFHGSKIQTPNVDKLAKEGVILDNYYVQPMCSPSRGALMSGKYPIHLGMQHGVIRSESPFGLPLNITTLPQKLKEVGYSTHMVGKWHLGFYNWDSTPTYRGFDTFYGFYNGDEDHYTHVVDDFLDFRDNEEIVRDMNGTYSAYAFTERAEHVIKSHDASNGPLFLYMAFQNVHSPVQAPKQYVDKYSFIDDTIRQTYAGMVDIMDEAVGNITGAFKEAGLWDNTLMIFSTDNGGVPKHGGYDYPLRGRKGTLWEGGIRGVGFVHGKMLSRSGVKSTGLIHVTDWYPTLVNLAGGHLNHEDQPLDGYDVWKTISNGEASPRTEILHNIDIPIFPNELGFAYQGIGLRVGDMKLLMKVPNISYFIPPEEKNSSKVDWLTDLLQDAKDSSDATINVALYNITADPYEKNDLSKKCPDEVKKLLDRLKYYMKGLVPPPNEPPDPEARRVAMENDAWTPWIFFIFLASTILHIFVTSAASRPNILFVLVDDLGWSDVGFHGSKIQTPNVDKLAKEGVILDSYYVQPICSPTRGALMSGRYPIHLGMQHGIVHTGCPFGLPLNITTLPQKLKEVGYSTHMIGKWHLGFYNWDSTPTYRGFDTFYGFYNGAEDHYTHVLSHFLDFRDNKEIVRDMNETYSINAFTKRAEHIVKSHDASNGPLFLYMAFQNVHSPVQAPKQHVNKYSFINDTTRRTYAGMVDIMDEAVGNITGAFKEAGLWDNTLMIFSTDNGGVPKNGGYDYPLRGRKDTLWEGGIRGVGFVHGKMLSRSGVKSTGLIHVTDWYPTLVNLAGGHLNHEDQPLDGYDVWKTISNGEASPRTEILHNIDSPSFPDNELGFAYQGIGLRVGDMKLLMGVSNISYFIPPEEKNFSEVDSLTDLLQDLNDPPVPTINVALYNITADPYEKNDLSKKCPDKLKELQDRLEYYMKGLVPPANKPSDPEARRVARKKGAWTPWM</sequence>
<evidence type="ECO:0000256" key="5">
    <source>
        <dbReference type="ARBA" id="ARBA00022837"/>
    </source>
</evidence>
<protein>
    <recommendedName>
        <fullName evidence="9">Sulfatase N-terminal domain-containing protein</fullName>
    </recommendedName>
</protein>
<dbReference type="AlphaFoldDB" id="A0AAU9XIM2"/>
<dbReference type="SUPFAM" id="SSF53649">
    <property type="entry name" value="Alkaline phosphatase-like"/>
    <property type="match status" value="2"/>
</dbReference>
<dbReference type="PROSITE" id="PS00149">
    <property type="entry name" value="SULFATASE_2"/>
    <property type="match status" value="2"/>
</dbReference>
<dbReference type="InterPro" id="IPR024607">
    <property type="entry name" value="Sulfatase_CS"/>
</dbReference>
<evidence type="ECO:0000256" key="1">
    <source>
        <dbReference type="ARBA" id="ARBA00001913"/>
    </source>
</evidence>
<comment type="caution">
    <text evidence="10">The sequence shown here is derived from an EMBL/GenBank/DDBJ whole genome shotgun (WGS) entry which is preliminary data.</text>
</comment>
<evidence type="ECO:0000256" key="7">
    <source>
        <dbReference type="SAM" id="MobiDB-lite"/>
    </source>
</evidence>
<dbReference type="Gene3D" id="3.30.1120.10">
    <property type="match status" value="2"/>
</dbReference>
<evidence type="ECO:0000256" key="8">
    <source>
        <dbReference type="SAM" id="SignalP"/>
    </source>
</evidence>
<feature type="chain" id="PRO_5043964717" description="Sulfatase N-terminal domain-containing protein" evidence="8">
    <location>
        <begin position="26"/>
        <end position="991"/>
    </location>
</feature>
<keyword evidence="3" id="KW-0479">Metal-binding</keyword>
<evidence type="ECO:0000256" key="3">
    <source>
        <dbReference type="ARBA" id="ARBA00022723"/>
    </source>
</evidence>
<keyword evidence="8" id="KW-0732">Signal</keyword>
<keyword evidence="5" id="KW-0106">Calcium</keyword>
<dbReference type="CDD" id="cd16029">
    <property type="entry name" value="4-S"/>
    <property type="match status" value="2"/>
</dbReference>
<evidence type="ECO:0000256" key="2">
    <source>
        <dbReference type="ARBA" id="ARBA00008779"/>
    </source>
</evidence>
<evidence type="ECO:0000256" key="6">
    <source>
        <dbReference type="ARBA" id="ARBA00023180"/>
    </source>
</evidence>
<feature type="region of interest" description="Disordered" evidence="7">
    <location>
        <begin position="966"/>
        <end position="991"/>
    </location>
</feature>
<comment type="cofactor">
    <cofactor evidence="1">
        <name>Ca(2+)</name>
        <dbReference type="ChEBI" id="CHEBI:29108"/>
    </cofactor>
</comment>
<dbReference type="InterPro" id="IPR047115">
    <property type="entry name" value="ARSB"/>
</dbReference>
<dbReference type="InterPro" id="IPR000917">
    <property type="entry name" value="Sulfatase_N"/>
</dbReference>
<dbReference type="PANTHER" id="PTHR10342:SF274">
    <property type="entry name" value="ARYLSULFATASE B"/>
    <property type="match status" value="1"/>
</dbReference>
<dbReference type="Gene3D" id="3.40.720.10">
    <property type="entry name" value="Alkaline Phosphatase, subunit A"/>
    <property type="match status" value="2"/>
</dbReference>
<gene>
    <name evidence="10" type="ORF">PMEA_00024455</name>
</gene>
<comment type="similarity">
    <text evidence="2">Belongs to the sulfatase family.</text>
</comment>
<feature type="domain" description="Sulfatase N-terminal" evidence="9">
    <location>
        <begin position="27"/>
        <end position="335"/>
    </location>
</feature>
<dbReference type="GO" id="GO:0008484">
    <property type="term" value="F:sulfuric ester hydrolase activity"/>
    <property type="evidence" value="ECO:0007669"/>
    <property type="project" value="InterPro"/>
</dbReference>
<dbReference type="PANTHER" id="PTHR10342">
    <property type="entry name" value="ARYLSULFATASE"/>
    <property type="match status" value="1"/>
</dbReference>
<feature type="signal peptide" evidence="8">
    <location>
        <begin position="1"/>
        <end position="25"/>
    </location>
</feature>
<evidence type="ECO:0000259" key="9">
    <source>
        <dbReference type="Pfam" id="PF00884"/>
    </source>
</evidence>
<dbReference type="Pfam" id="PF00884">
    <property type="entry name" value="Sulfatase"/>
    <property type="match status" value="2"/>
</dbReference>
<proteinExistence type="inferred from homology"/>
<keyword evidence="4" id="KW-0378">Hydrolase</keyword>
<keyword evidence="6" id="KW-0325">Glycoprotein</keyword>
<keyword evidence="11" id="KW-1185">Reference proteome</keyword>
<reference evidence="10 11" key="1">
    <citation type="submission" date="2022-05" db="EMBL/GenBank/DDBJ databases">
        <authorList>
            <consortium name="Genoscope - CEA"/>
            <person name="William W."/>
        </authorList>
    </citation>
    <scope>NUCLEOTIDE SEQUENCE [LARGE SCALE GENOMIC DNA]</scope>
</reference>
<evidence type="ECO:0000256" key="4">
    <source>
        <dbReference type="ARBA" id="ARBA00022801"/>
    </source>
</evidence>
<name>A0AAU9XIM2_9CNID</name>